<dbReference type="Proteomes" id="UP000682733">
    <property type="component" value="Unassembled WGS sequence"/>
</dbReference>
<dbReference type="EMBL" id="CAJNOK010004067">
    <property type="protein sequence ID" value="CAF0924854.1"/>
    <property type="molecule type" value="Genomic_DNA"/>
</dbReference>
<evidence type="ECO:0000313" key="3">
    <source>
        <dbReference type="EMBL" id="CAF3701960.1"/>
    </source>
</evidence>
<evidence type="ECO:0000313" key="4">
    <source>
        <dbReference type="EMBL" id="CAF4312037.1"/>
    </source>
</evidence>
<protein>
    <submittedName>
        <fullName evidence="2">Uncharacterized protein</fullName>
    </submittedName>
</protein>
<comment type="caution">
    <text evidence="2">The sequence shown here is derived from an EMBL/GenBank/DDBJ whole genome shotgun (WGS) entry which is preliminary data.</text>
</comment>
<evidence type="ECO:0000313" key="1">
    <source>
        <dbReference type="EMBL" id="CAF0924854.1"/>
    </source>
</evidence>
<organism evidence="2 5">
    <name type="scientific">Didymodactylos carnosus</name>
    <dbReference type="NCBI Taxonomy" id="1234261"/>
    <lineage>
        <taxon>Eukaryota</taxon>
        <taxon>Metazoa</taxon>
        <taxon>Spiralia</taxon>
        <taxon>Gnathifera</taxon>
        <taxon>Rotifera</taxon>
        <taxon>Eurotatoria</taxon>
        <taxon>Bdelloidea</taxon>
        <taxon>Philodinida</taxon>
        <taxon>Philodinidae</taxon>
        <taxon>Didymodactylos</taxon>
    </lineage>
</organism>
<sequence>MINADIHIHDLKTLFIYMPKLKYLTIGLKESYYDQKWNKEEKQQPFAPQLEEIELRLNDNIDHNQIISLLTESTAINLKTIIIYYESLYNVDEILIEILFRSAFPLSKTFEIKFPRETYYGFIFFNYFPFHEVS</sequence>
<dbReference type="EMBL" id="CAJOBA010004069">
    <property type="protein sequence ID" value="CAF3701960.1"/>
    <property type="molecule type" value="Genomic_DNA"/>
</dbReference>
<keyword evidence="5" id="KW-1185">Reference proteome</keyword>
<dbReference type="EMBL" id="CAJNOQ010018683">
    <property type="protein sequence ID" value="CAF1434135.1"/>
    <property type="molecule type" value="Genomic_DNA"/>
</dbReference>
<dbReference type="Proteomes" id="UP000663829">
    <property type="component" value="Unassembled WGS sequence"/>
</dbReference>
<evidence type="ECO:0000313" key="5">
    <source>
        <dbReference type="Proteomes" id="UP000663829"/>
    </source>
</evidence>
<dbReference type="EMBL" id="CAJOBC010084121">
    <property type="protein sequence ID" value="CAF4312037.1"/>
    <property type="molecule type" value="Genomic_DNA"/>
</dbReference>
<accession>A0A815NB50</accession>
<dbReference type="Proteomes" id="UP000677228">
    <property type="component" value="Unassembled WGS sequence"/>
</dbReference>
<reference evidence="2" key="1">
    <citation type="submission" date="2021-02" db="EMBL/GenBank/DDBJ databases">
        <authorList>
            <person name="Nowell W R."/>
        </authorList>
    </citation>
    <scope>NUCLEOTIDE SEQUENCE</scope>
</reference>
<evidence type="ECO:0000313" key="2">
    <source>
        <dbReference type="EMBL" id="CAF1434135.1"/>
    </source>
</evidence>
<name>A0A815NB50_9BILA</name>
<dbReference type="AlphaFoldDB" id="A0A815NB50"/>
<gene>
    <name evidence="2" type="ORF">GPM918_LOCUS34122</name>
    <name evidence="1" type="ORF">OVA965_LOCUS10823</name>
    <name evidence="4" type="ORF">SRO942_LOCUS34818</name>
    <name evidence="3" type="ORF">TMI583_LOCUS10819</name>
</gene>
<dbReference type="Proteomes" id="UP000681722">
    <property type="component" value="Unassembled WGS sequence"/>
</dbReference>
<proteinExistence type="predicted"/>